<accession>A0A1G8WJ15</accession>
<reference evidence="2 3" key="1">
    <citation type="submission" date="2016-10" db="EMBL/GenBank/DDBJ databases">
        <authorList>
            <person name="de Groot N.N."/>
        </authorList>
    </citation>
    <scope>NUCLEOTIDE SEQUENCE [LARGE SCALE GENOMIC DNA]</scope>
    <source>
        <strain evidence="2 3">DSM 2895</strain>
    </source>
</reference>
<dbReference type="Proteomes" id="UP000182836">
    <property type="component" value="Unassembled WGS sequence"/>
</dbReference>
<sequence>MRFTYSLSPTKGSATVPVKQCFFIGRENALINAGGMQTHKQERQVKTMENLNGVTVEQMIETKAQFGIGLAVDLMKEGYKVTRAGWNGKGMFAAYQKGYPDGIPCNAQTAKTWGMNEGDLFKCRPYLQLRCADGTHAMWTPSTSDVLAEDWMIVE</sequence>
<name>A0A1G8WJ15_ANEMI</name>
<evidence type="ECO:0000313" key="3">
    <source>
        <dbReference type="Proteomes" id="UP000182836"/>
    </source>
</evidence>
<proteinExistence type="predicted"/>
<feature type="domain" description="Thoeris anti-defense 2-like" evidence="1">
    <location>
        <begin position="68"/>
        <end position="154"/>
    </location>
</feature>
<evidence type="ECO:0000313" key="2">
    <source>
        <dbReference type="EMBL" id="SDJ77550.1"/>
    </source>
</evidence>
<dbReference type="AlphaFoldDB" id="A0A1G8WJ15"/>
<protein>
    <recommendedName>
        <fullName evidence="1">Thoeris anti-defense 2-like domain-containing protein</fullName>
    </recommendedName>
</protein>
<gene>
    <name evidence="2" type="ORF">SAMN04487909_12845</name>
</gene>
<dbReference type="EMBL" id="FNED01000028">
    <property type="protein sequence ID" value="SDJ77550.1"/>
    <property type="molecule type" value="Genomic_DNA"/>
</dbReference>
<dbReference type="InterPro" id="IPR021361">
    <property type="entry name" value="Tad2-like_dom"/>
</dbReference>
<evidence type="ECO:0000259" key="1">
    <source>
        <dbReference type="Pfam" id="PF11195"/>
    </source>
</evidence>
<organism evidence="2 3">
    <name type="scientific">Aneurinibacillus migulanus</name>
    <name type="common">Bacillus migulanus</name>
    <dbReference type="NCBI Taxonomy" id="47500"/>
    <lineage>
        <taxon>Bacteria</taxon>
        <taxon>Bacillati</taxon>
        <taxon>Bacillota</taxon>
        <taxon>Bacilli</taxon>
        <taxon>Bacillales</taxon>
        <taxon>Paenibacillaceae</taxon>
        <taxon>Aneurinibacillus group</taxon>
        <taxon>Aneurinibacillus</taxon>
    </lineage>
</organism>
<dbReference type="Pfam" id="PF11195">
    <property type="entry name" value="Tad2-like"/>
    <property type="match status" value="1"/>
</dbReference>